<accession>A0A016STL5</accession>
<gene>
    <name evidence="1" type="primary">Acey_s0179.g711</name>
    <name evidence="1" type="ORF">Y032_0179g711</name>
</gene>
<organism evidence="1 2">
    <name type="scientific">Ancylostoma ceylanicum</name>
    <dbReference type="NCBI Taxonomy" id="53326"/>
    <lineage>
        <taxon>Eukaryota</taxon>
        <taxon>Metazoa</taxon>
        <taxon>Ecdysozoa</taxon>
        <taxon>Nematoda</taxon>
        <taxon>Chromadorea</taxon>
        <taxon>Rhabditida</taxon>
        <taxon>Rhabditina</taxon>
        <taxon>Rhabditomorpha</taxon>
        <taxon>Strongyloidea</taxon>
        <taxon>Ancylostomatidae</taxon>
        <taxon>Ancylostomatinae</taxon>
        <taxon>Ancylostoma</taxon>
    </lineage>
</organism>
<proteinExistence type="predicted"/>
<evidence type="ECO:0000313" key="2">
    <source>
        <dbReference type="Proteomes" id="UP000024635"/>
    </source>
</evidence>
<reference evidence="2" key="1">
    <citation type="journal article" date="2015" name="Nat. Genet.">
        <title>The genome and transcriptome of the zoonotic hookworm Ancylostoma ceylanicum identify infection-specific gene families.</title>
        <authorList>
            <person name="Schwarz E.M."/>
            <person name="Hu Y."/>
            <person name="Antoshechkin I."/>
            <person name="Miller M.M."/>
            <person name="Sternberg P.W."/>
            <person name="Aroian R.V."/>
        </authorList>
    </citation>
    <scope>NUCLEOTIDE SEQUENCE</scope>
    <source>
        <strain evidence="2">HY135</strain>
    </source>
</reference>
<protein>
    <submittedName>
        <fullName evidence="1">Uncharacterized protein</fullName>
    </submittedName>
</protein>
<sequence length="104" mass="12276">MTTDSVKERFVLHDAQLRISQWTLREVVDNQNQGALRSVAKWCDFRRTLRTCREILPVDARKCLMFPITPEEIPLQFALTLERKWRNQNFGSASLMPQLETVRE</sequence>
<comment type="caution">
    <text evidence="1">The sequence shown here is derived from an EMBL/GenBank/DDBJ whole genome shotgun (WGS) entry which is preliminary data.</text>
</comment>
<evidence type="ECO:0000313" key="1">
    <source>
        <dbReference type="EMBL" id="EYB93717.1"/>
    </source>
</evidence>
<name>A0A016STL5_9BILA</name>
<dbReference type="EMBL" id="JARK01001515">
    <property type="protein sequence ID" value="EYB93717.1"/>
    <property type="molecule type" value="Genomic_DNA"/>
</dbReference>
<dbReference type="AlphaFoldDB" id="A0A016STL5"/>
<keyword evidence="2" id="KW-1185">Reference proteome</keyword>
<dbReference type="Proteomes" id="UP000024635">
    <property type="component" value="Unassembled WGS sequence"/>
</dbReference>